<keyword evidence="1" id="KW-0620">Polyamine biosynthesis</keyword>
<feature type="transmembrane region" description="Helical" evidence="2">
    <location>
        <begin position="132"/>
        <end position="158"/>
    </location>
</feature>
<evidence type="ECO:0000313" key="4">
    <source>
        <dbReference type="Proteomes" id="UP000318288"/>
    </source>
</evidence>
<accession>A0A5C6ENZ8</accession>
<feature type="transmembrane region" description="Helical" evidence="2">
    <location>
        <begin position="389"/>
        <end position="411"/>
    </location>
</feature>
<feature type="transmembrane region" description="Helical" evidence="2">
    <location>
        <begin position="170"/>
        <end position="188"/>
    </location>
</feature>
<dbReference type="Proteomes" id="UP000318288">
    <property type="component" value="Unassembled WGS sequence"/>
</dbReference>
<feature type="transmembrane region" description="Helical" evidence="2">
    <location>
        <begin position="325"/>
        <end position="348"/>
    </location>
</feature>
<evidence type="ECO:0000256" key="2">
    <source>
        <dbReference type="SAM" id="Phobius"/>
    </source>
</evidence>
<feature type="transmembrane region" description="Helical" evidence="2">
    <location>
        <begin position="31"/>
        <end position="52"/>
    </location>
</feature>
<sequence length="726" mass="79506">MTAQSLPSTDLVSSSRKCIGRGFGKGETRSIFWFAATTLLGAFLVFQVQPVISKCVLPWFGGTPAVWTTCMLFFQILLFGGYLYAHVLRTFFRPAVQGCIHLCLLSAAALVLPIEPADAWKPIGTESPTMHLLAMLAAHVGLPYFVLSSTGPLIQAWLSYQDNSDRVYRLYALSNAGSLVALLSYPFAVEPVLSVSNQSMVWSLMFCVFVLVQGVVAIGLFRVGRADAQPVRTAAPESIGWRQRSVWVALPALASTMLLVVTNHVCQDVAVIPFLWVLPLSLYLVSFIICFDSPQWYKPKLIAAMTLISVFGIQAKTLLPGSVQLIVEVTMYMTLLLGVCLLCHGEVARVKPSARLLTQYYALLSAGGAIGGIIVAIACPMLLSTSIELPFTLSVVTSMAFLLFFACRGWMRTDYDWSAAYRLRFAAVLLMVAPMVSMMMADQDETISSKRNFFGTLQVLRDDAGVRLVHGSTIHGMQRGGTASAEPTTYYGRESGIGRAIMAMQGDRSRLKIGVVGLGCGVLATYGRASDEFDMIEINPAVVEIARENFSFLSDSQAISRVHLGDGRLVLERMTDQKFDLLVLDAFSSDAIPAHLLTREAIALYRDRLAEGGILAIHVSNNHLDLVPLVHRLGRDGGLETRVVRSPGEPSLSTQHATWMLMTEMLMTEMLATEMLATETPENGGSHPIWGHVSMQDAQPATEKELAEAPLWTDQQHNLVSVLRLW</sequence>
<organism evidence="3 4">
    <name type="scientific">Rubripirellula tenax</name>
    <dbReference type="NCBI Taxonomy" id="2528015"/>
    <lineage>
        <taxon>Bacteria</taxon>
        <taxon>Pseudomonadati</taxon>
        <taxon>Planctomycetota</taxon>
        <taxon>Planctomycetia</taxon>
        <taxon>Pirellulales</taxon>
        <taxon>Pirellulaceae</taxon>
        <taxon>Rubripirellula</taxon>
    </lineage>
</organism>
<feature type="transmembrane region" description="Helical" evidence="2">
    <location>
        <begin position="64"/>
        <end position="84"/>
    </location>
</feature>
<dbReference type="InterPro" id="IPR029063">
    <property type="entry name" value="SAM-dependent_MTases_sf"/>
</dbReference>
<dbReference type="RefSeq" id="WP_146459478.1">
    <property type="nucleotide sequence ID" value="NZ_SJPW01000005.1"/>
</dbReference>
<gene>
    <name evidence="3" type="ORF">Poly51_40850</name>
</gene>
<name>A0A5C6ENZ8_9BACT</name>
<feature type="transmembrane region" description="Helical" evidence="2">
    <location>
        <begin position="245"/>
        <end position="265"/>
    </location>
</feature>
<dbReference type="OrthoDB" id="9761985at2"/>
<keyword evidence="4" id="KW-1185">Reference proteome</keyword>
<evidence type="ECO:0000256" key="1">
    <source>
        <dbReference type="ARBA" id="ARBA00023115"/>
    </source>
</evidence>
<dbReference type="EMBL" id="SJPW01000005">
    <property type="protein sequence ID" value="TWU50792.1"/>
    <property type="molecule type" value="Genomic_DNA"/>
</dbReference>
<dbReference type="AlphaFoldDB" id="A0A5C6ENZ8"/>
<feature type="transmembrane region" description="Helical" evidence="2">
    <location>
        <begin position="271"/>
        <end position="289"/>
    </location>
</feature>
<feature type="transmembrane region" description="Helical" evidence="2">
    <location>
        <begin position="301"/>
        <end position="319"/>
    </location>
</feature>
<dbReference type="Gene3D" id="3.40.50.150">
    <property type="entry name" value="Vaccinia Virus protein VP39"/>
    <property type="match status" value="1"/>
</dbReference>
<feature type="transmembrane region" description="Helical" evidence="2">
    <location>
        <begin position="200"/>
        <end position="224"/>
    </location>
</feature>
<evidence type="ECO:0000313" key="3">
    <source>
        <dbReference type="EMBL" id="TWU50792.1"/>
    </source>
</evidence>
<dbReference type="PANTHER" id="PTHR43317:SF1">
    <property type="entry name" value="THERMOSPERMINE SYNTHASE ACAULIS5"/>
    <property type="match status" value="1"/>
</dbReference>
<dbReference type="GO" id="GO:0006596">
    <property type="term" value="P:polyamine biosynthetic process"/>
    <property type="evidence" value="ECO:0007669"/>
    <property type="project" value="UniProtKB-KW"/>
</dbReference>
<reference evidence="3 4" key="1">
    <citation type="submission" date="2019-02" db="EMBL/GenBank/DDBJ databases">
        <title>Deep-cultivation of Planctomycetes and their phenomic and genomic characterization uncovers novel biology.</title>
        <authorList>
            <person name="Wiegand S."/>
            <person name="Jogler M."/>
            <person name="Boedeker C."/>
            <person name="Pinto D."/>
            <person name="Vollmers J."/>
            <person name="Rivas-Marin E."/>
            <person name="Kohn T."/>
            <person name="Peeters S.H."/>
            <person name="Heuer A."/>
            <person name="Rast P."/>
            <person name="Oberbeckmann S."/>
            <person name="Bunk B."/>
            <person name="Jeske O."/>
            <person name="Meyerdierks A."/>
            <person name="Storesund J.E."/>
            <person name="Kallscheuer N."/>
            <person name="Luecker S."/>
            <person name="Lage O.M."/>
            <person name="Pohl T."/>
            <person name="Merkel B.J."/>
            <person name="Hornburger P."/>
            <person name="Mueller R.-W."/>
            <person name="Bruemmer F."/>
            <person name="Labrenz M."/>
            <person name="Spormann A.M."/>
            <person name="Op Den Camp H."/>
            <person name="Overmann J."/>
            <person name="Amann R."/>
            <person name="Jetten M.S.M."/>
            <person name="Mascher T."/>
            <person name="Medema M.H."/>
            <person name="Devos D.P."/>
            <person name="Kaster A.-K."/>
            <person name="Ovreas L."/>
            <person name="Rohde M."/>
            <person name="Galperin M.Y."/>
            <person name="Jogler C."/>
        </authorList>
    </citation>
    <scope>NUCLEOTIDE SEQUENCE [LARGE SCALE GENOMIC DNA]</scope>
    <source>
        <strain evidence="3 4">Poly51</strain>
    </source>
</reference>
<proteinExistence type="predicted"/>
<dbReference type="CDD" id="cd02440">
    <property type="entry name" value="AdoMet_MTases"/>
    <property type="match status" value="1"/>
</dbReference>
<dbReference type="NCBIfam" id="NF037959">
    <property type="entry name" value="MFS_SpdSyn"/>
    <property type="match status" value="1"/>
</dbReference>
<dbReference type="PANTHER" id="PTHR43317">
    <property type="entry name" value="THERMOSPERMINE SYNTHASE ACAULIS5"/>
    <property type="match status" value="1"/>
</dbReference>
<feature type="transmembrane region" description="Helical" evidence="2">
    <location>
        <begin position="423"/>
        <end position="441"/>
    </location>
</feature>
<keyword evidence="2" id="KW-0472">Membrane</keyword>
<feature type="transmembrane region" description="Helical" evidence="2">
    <location>
        <begin position="91"/>
        <end position="112"/>
    </location>
</feature>
<comment type="caution">
    <text evidence="3">The sequence shown here is derived from an EMBL/GenBank/DDBJ whole genome shotgun (WGS) entry which is preliminary data.</text>
</comment>
<protein>
    <submittedName>
        <fullName evidence="3">Spermidine synthase</fullName>
    </submittedName>
</protein>
<dbReference type="SUPFAM" id="SSF53335">
    <property type="entry name" value="S-adenosyl-L-methionine-dependent methyltransferases"/>
    <property type="match status" value="1"/>
</dbReference>
<keyword evidence="2" id="KW-0812">Transmembrane</keyword>
<keyword evidence="2" id="KW-1133">Transmembrane helix</keyword>
<feature type="transmembrane region" description="Helical" evidence="2">
    <location>
        <begin position="360"/>
        <end position="383"/>
    </location>
</feature>